<name>A0A2V0PJK3_9CHLO</name>
<dbReference type="Proteomes" id="UP000247498">
    <property type="component" value="Unassembled WGS sequence"/>
</dbReference>
<dbReference type="AlphaFoldDB" id="A0A2V0PJK3"/>
<feature type="chain" id="PRO_5016079584" description="CHRD domain-containing protein" evidence="1">
    <location>
        <begin position="21"/>
        <end position="170"/>
    </location>
</feature>
<gene>
    <name evidence="2" type="ORF">Rsub_10086</name>
</gene>
<protein>
    <recommendedName>
        <fullName evidence="4">CHRD domain-containing protein</fullName>
    </recommendedName>
</protein>
<evidence type="ECO:0000313" key="3">
    <source>
        <dbReference type="Proteomes" id="UP000247498"/>
    </source>
</evidence>
<reference evidence="2 3" key="1">
    <citation type="journal article" date="2018" name="Sci. Rep.">
        <title>Raphidocelis subcapitata (=Pseudokirchneriella subcapitata) provides an insight into genome evolution and environmental adaptations in the Sphaeropleales.</title>
        <authorList>
            <person name="Suzuki S."/>
            <person name="Yamaguchi H."/>
            <person name="Nakajima N."/>
            <person name="Kawachi M."/>
        </authorList>
    </citation>
    <scope>NUCLEOTIDE SEQUENCE [LARGE SCALE GENOMIC DNA]</scope>
    <source>
        <strain evidence="2 3">NIES-35</strain>
    </source>
</reference>
<organism evidence="2 3">
    <name type="scientific">Raphidocelis subcapitata</name>
    <dbReference type="NCBI Taxonomy" id="307507"/>
    <lineage>
        <taxon>Eukaryota</taxon>
        <taxon>Viridiplantae</taxon>
        <taxon>Chlorophyta</taxon>
        <taxon>core chlorophytes</taxon>
        <taxon>Chlorophyceae</taxon>
        <taxon>CS clade</taxon>
        <taxon>Sphaeropleales</taxon>
        <taxon>Selenastraceae</taxon>
        <taxon>Raphidocelis</taxon>
    </lineage>
</organism>
<comment type="caution">
    <text evidence="2">The sequence shown here is derived from an EMBL/GenBank/DDBJ whole genome shotgun (WGS) entry which is preliminary data.</text>
</comment>
<sequence length="170" mass="17403">MAKFALSLALLALLALGSEAASFNSLCKEAGKPTKFKGKLTNGGKRVGSAKYCFADKLSGTGYFQIRVSGVQDLRSVDYYTGEPAPAASNVAVAISNNSTTLVETGNAYYTSNINAIIQITGPISGPVSNINIAACASRLYAGIATGPVGSQGIRQPASLLKLTSGSSNC</sequence>
<keyword evidence="1" id="KW-0732">Signal</keyword>
<evidence type="ECO:0008006" key="4">
    <source>
        <dbReference type="Google" id="ProtNLM"/>
    </source>
</evidence>
<feature type="signal peptide" evidence="1">
    <location>
        <begin position="1"/>
        <end position="20"/>
    </location>
</feature>
<proteinExistence type="predicted"/>
<evidence type="ECO:0000313" key="2">
    <source>
        <dbReference type="EMBL" id="GBF97225.1"/>
    </source>
</evidence>
<accession>A0A2V0PJK3</accession>
<evidence type="ECO:0000256" key="1">
    <source>
        <dbReference type="SAM" id="SignalP"/>
    </source>
</evidence>
<dbReference type="EMBL" id="BDRX01000094">
    <property type="protein sequence ID" value="GBF97225.1"/>
    <property type="molecule type" value="Genomic_DNA"/>
</dbReference>
<keyword evidence="3" id="KW-1185">Reference proteome</keyword>
<dbReference type="InParanoid" id="A0A2V0PJK3"/>